<sequence length="254" mass="28731">MKKYEEAEQDYLAGMKYKDIADKYGVTINTVKSWKSRYWNATKKVATSQKSVHTKPKKVAHKTVTDIAIEELANSDLNDKRKAFVIEFVRLYNATQAYINAYGVDYSTAKTAGPRLLENVGVQKEIKRLRDARFKELSIGVFDLLDDVVAEAKGDLGEYINFGSEELKSVDEDTGQPITKHYSWVALKDKVSVDTKLLKKVNVGKDGVVVELHDRNKARDTLLDWMLKKGRFENSDGEGDKNRTTVVDDLGDVK</sequence>
<feature type="compositionally biased region" description="Basic and acidic residues" evidence="3">
    <location>
        <begin position="234"/>
        <end position="243"/>
    </location>
</feature>
<keyword evidence="1" id="KW-1188">Viral release from host cell</keyword>
<organism evidence="4 5">
    <name type="scientific">Convivina intestini</name>
    <dbReference type="NCBI Taxonomy" id="1505726"/>
    <lineage>
        <taxon>Bacteria</taxon>
        <taxon>Bacillati</taxon>
        <taxon>Bacillota</taxon>
        <taxon>Bacilli</taxon>
        <taxon>Lactobacillales</taxon>
        <taxon>Lactobacillaceae</taxon>
        <taxon>Convivina</taxon>
    </lineage>
</organism>
<dbReference type="Gene3D" id="1.10.10.1400">
    <property type="entry name" value="Terminase, small subunit, N-terminal DNA-binding domain, HTH motif"/>
    <property type="match status" value="1"/>
</dbReference>
<dbReference type="InterPro" id="IPR005335">
    <property type="entry name" value="Terminase_ssu"/>
</dbReference>
<evidence type="ECO:0000313" key="4">
    <source>
        <dbReference type="EMBL" id="PVY86520.1"/>
    </source>
</evidence>
<name>A0A2U1DFS0_9LACO</name>
<dbReference type="EMBL" id="QEKT01000001">
    <property type="protein sequence ID" value="PVY86520.1"/>
    <property type="molecule type" value="Genomic_DNA"/>
</dbReference>
<evidence type="ECO:0000313" key="5">
    <source>
        <dbReference type="Proteomes" id="UP000245433"/>
    </source>
</evidence>
<dbReference type="PANTHER" id="PTHR41328:SF3">
    <property type="entry name" value="PBSX PHAGE TERMINASE SMALL SUBUNIT"/>
    <property type="match status" value="1"/>
</dbReference>
<gene>
    <name evidence="4" type="ORF">C7384_101440</name>
</gene>
<evidence type="ECO:0000256" key="3">
    <source>
        <dbReference type="SAM" id="MobiDB-lite"/>
    </source>
</evidence>
<dbReference type="Pfam" id="PF03592">
    <property type="entry name" value="Terminase_2"/>
    <property type="match status" value="1"/>
</dbReference>
<dbReference type="AlphaFoldDB" id="A0A2U1DFS0"/>
<dbReference type="RefSeq" id="WP_089940088.1">
    <property type="nucleotide sequence ID" value="NZ_CAKOEX010000015.1"/>
</dbReference>
<accession>A0A2U1DFS0</accession>
<evidence type="ECO:0000256" key="1">
    <source>
        <dbReference type="ARBA" id="ARBA00022612"/>
    </source>
</evidence>
<keyword evidence="5" id="KW-1185">Reference proteome</keyword>
<comment type="caution">
    <text evidence="4">The sequence shown here is derived from an EMBL/GenBank/DDBJ whole genome shotgun (WGS) entry which is preliminary data.</text>
</comment>
<dbReference type="Proteomes" id="UP000245433">
    <property type="component" value="Unassembled WGS sequence"/>
</dbReference>
<dbReference type="InterPro" id="IPR038713">
    <property type="entry name" value="Terminase_Gp1_N_sf"/>
</dbReference>
<dbReference type="InterPro" id="IPR052404">
    <property type="entry name" value="SPP1-like_terminase"/>
</dbReference>
<dbReference type="GO" id="GO:0051276">
    <property type="term" value="P:chromosome organization"/>
    <property type="evidence" value="ECO:0007669"/>
    <property type="project" value="InterPro"/>
</dbReference>
<dbReference type="Pfam" id="PF13384">
    <property type="entry name" value="HTH_23"/>
    <property type="match status" value="1"/>
</dbReference>
<protein>
    <submittedName>
        <fullName evidence="4">Phage terminase small subunit</fullName>
    </submittedName>
</protein>
<dbReference type="PANTHER" id="PTHR41328">
    <property type="entry name" value="TERMINASE SMALL SUBUNIT-RELATED"/>
    <property type="match status" value="1"/>
</dbReference>
<dbReference type="OrthoDB" id="7358785at2"/>
<evidence type="ECO:0000256" key="2">
    <source>
        <dbReference type="ARBA" id="ARBA00023219"/>
    </source>
</evidence>
<feature type="region of interest" description="Disordered" evidence="3">
    <location>
        <begin position="234"/>
        <end position="254"/>
    </location>
</feature>
<proteinExistence type="predicted"/>
<keyword evidence="2" id="KW-0231">Viral genome packaging</keyword>
<reference evidence="4 5" key="1">
    <citation type="submission" date="2018-04" db="EMBL/GenBank/DDBJ databases">
        <title>Genomic Encyclopedia of Type Strains, Phase IV (KMG-IV): sequencing the most valuable type-strain genomes for metagenomic binning, comparative biology and taxonomic classification.</title>
        <authorList>
            <person name="Goeker M."/>
        </authorList>
    </citation>
    <scope>NUCLEOTIDE SEQUENCE [LARGE SCALE GENOMIC DNA]</scope>
    <source>
        <strain evidence="4 5">DSM 28795</strain>
    </source>
</reference>